<dbReference type="AlphaFoldDB" id="A0AAF0BAE9"/>
<name>A0AAF0BAE9_PORGN</name>
<reference evidence="1" key="1">
    <citation type="submission" date="2023-01" db="EMBL/GenBank/DDBJ databases">
        <title>Phages are important unrecognized players in the ecology of the oral pathogen Porphyromonas gingivalis.</title>
        <authorList>
            <person name="Matrishin C.B."/>
            <person name="Kauffman K.M."/>
        </authorList>
    </citation>
    <scope>NUCLEOTIDE SEQUENCE</scope>
    <source>
        <strain evidence="1">ATCC 49417</strain>
    </source>
</reference>
<gene>
    <name evidence="1" type="ORF">NY151_11200</name>
</gene>
<sequence length="82" mass="9202">MAREFFCFGSGSKNFTRHNEKNLAPFSQKTRATIGTISVRVFEIAGYRGSRSGDRWPQSHSWVSALQSIRSWRACCSPQCGA</sequence>
<dbReference type="Proteomes" id="UP001179501">
    <property type="component" value="Chromosome"/>
</dbReference>
<evidence type="ECO:0000313" key="2">
    <source>
        <dbReference type="Proteomes" id="UP001179501"/>
    </source>
</evidence>
<proteinExistence type="predicted"/>
<accession>A0AAF0BAE9</accession>
<evidence type="ECO:0000313" key="1">
    <source>
        <dbReference type="EMBL" id="WCG03169.1"/>
    </source>
</evidence>
<dbReference type="EMBL" id="CP116614">
    <property type="protein sequence ID" value="WCG03169.1"/>
    <property type="molecule type" value="Genomic_DNA"/>
</dbReference>
<organism evidence="1 2">
    <name type="scientific">Porphyromonas gingivalis</name>
    <name type="common">Bacteroides gingivalis</name>
    <dbReference type="NCBI Taxonomy" id="837"/>
    <lineage>
        <taxon>Bacteria</taxon>
        <taxon>Pseudomonadati</taxon>
        <taxon>Bacteroidota</taxon>
        <taxon>Bacteroidia</taxon>
        <taxon>Bacteroidales</taxon>
        <taxon>Porphyromonadaceae</taxon>
        <taxon>Porphyromonas</taxon>
    </lineage>
</organism>
<protein>
    <submittedName>
        <fullName evidence="1">Uncharacterized protein</fullName>
    </submittedName>
</protein>